<protein>
    <submittedName>
        <fullName evidence="6">LysR family transcriptional regulator</fullName>
    </submittedName>
</protein>
<accession>A0A545TYB0</accession>
<comment type="similarity">
    <text evidence="1">Belongs to the LysR transcriptional regulatory family.</text>
</comment>
<dbReference type="InterPro" id="IPR036390">
    <property type="entry name" value="WH_DNA-bd_sf"/>
</dbReference>
<dbReference type="InterPro" id="IPR000847">
    <property type="entry name" value="LysR_HTH_N"/>
</dbReference>
<gene>
    <name evidence="6" type="ORF">FKG95_08185</name>
</gene>
<dbReference type="InterPro" id="IPR036388">
    <property type="entry name" value="WH-like_DNA-bd_sf"/>
</dbReference>
<dbReference type="GO" id="GO:0003700">
    <property type="term" value="F:DNA-binding transcription factor activity"/>
    <property type="evidence" value="ECO:0007669"/>
    <property type="project" value="InterPro"/>
</dbReference>
<evidence type="ECO:0000259" key="5">
    <source>
        <dbReference type="PROSITE" id="PS50931"/>
    </source>
</evidence>
<dbReference type="CDD" id="cd08422">
    <property type="entry name" value="PBP2_CrgA_like"/>
    <property type="match status" value="1"/>
</dbReference>
<keyword evidence="2" id="KW-0805">Transcription regulation</keyword>
<dbReference type="PANTHER" id="PTHR30537">
    <property type="entry name" value="HTH-TYPE TRANSCRIPTIONAL REGULATOR"/>
    <property type="match status" value="1"/>
</dbReference>
<dbReference type="InterPro" id="IPR005119">
    <property type="entry name" value="LysR_subst-bd"/>
</dbReference>
<dbReference type="SUPFAM" id="SSF46785">
    <property type="entry name" value="Winged helix' DNA-binding domain"/>
    <property type="match status" value="1"/>
</dbReference>
<evidence type="ECO:0000313" key="7">
    <source>
        <dbReference type="Proteomes" id="UP000315252"/>
    </source>
</evidence>
<comment type="caution">
    <text evidence="6">The sequence shown here is derived from an EMBL/GenBank/DDBJ whole genome shotgun (WGS) entry which is preliminary data.</text>
</comment>
<dbReference type="GO" id="GO:0043565">
    <property type="term" value="F:sequence-specific DNA binding"/>
    <property type="evidence" value="ECO:0007669"/>
    <property type="project" value="TreeGrafter"/>
</dbReference>
<name>A0A545TYB0_9PROT</name>
<dbReference type="RefSeq" id="WP_142895817.1">
    <property type="nucleotide sequence ID" value="NZ_ML660053.1"/>
</dbReference>
<dbReference type="EMBL" id="VHSH01000002">
    <property type="protein sequence ID" value="TQV82187.1"/>
    <property type="molecule type" value="Genomic_DNA"/>
</dbReference>
<evidence type="ECO:0000256" key="2">
    <source>
        <dbReference type="ARBA" id="ARBA00023015"/>
    </source>
</evidence>
<keyword evidence="7" id="KW-1185">Reference proteome</keyword>
<evidence type="ECO:0000256" key="4">
    <source>
        <dbReference type="ARBA" id="ARBA00023163"/>
    </source>
</evidence>
<dbReference type="Gene3D" id="1.10.10.10">
    <property type="entry name" value="Winged helix-like DNA-binding domain superfamily/Winged helix DNA-binding domain"/>
    <property type="match status" value="1"/>
</dbReference>
<keyword evidence="3" id="KW-0238">DNA-binding</keyword>
<dbReference type="OrthoDB" id="9812435at2"/>
<proteinExistence type="inferred from homology"/>
<keyword evidence="4" id="KW-0804">Transcription</keyword>
<dbReference type="Gene3D" id="3.40.190.290">
    <property type="match status" value="1"/>
</dbReference>
<dbReference type="AlphaFoldDB" id="A0A545TYB0"/>
<dbReference type="SUPFAM" id="SSF53850">
    <property type="entry name" value="Periplasmic binding protein-like II"/>
    <property type="match status" value="1"/>
</dbReference>
<dbReference type="PANTHER" id="PTHR30537:SF31">
    <property type="entry name" value="TRANSCRIPTIONAL REGULATOR, LYSR FAMILY"/>
    <property type="match status" value="1"/>
</dbReference>
<feature type="domain" description="HTH lysR-type" evidence="5">
    <location>
        <begin position="1"/>
        <end position="61"/>
    </location>
</feature>
<dbReference type="GO" id="GO:0006351">
    <property type="term" value="P:DNA-templated transcription"/>
    <property type="evidence" value="ECO:0007669"/>
    <property type="project" value="TreeGrafter"/>
</dbReference>
<evidence type="ECO:0000256" key="3">
    <source>
        <dbReference type="ARBA" id="ARBA00023125"/>
    </source>
</evidence>
<dbReference type="Pfam" id="PF00126">
    <property type="entry name" value="HTH_1"/>
    <property type="match status" value="1"/>
</dbReference>
<evidence type="ECO:0000256" key="1">
    <source>
        <dbReference type="ARBA" id="ARBA00009437"/>
    </source>
</evidence>
<sequence length="313" mass="34475">MLISDMTDVRILVELARGYSFAEAGRRIGLPAATLSRRVARMEGDAGLRLFERSTRHVTITEAGRIAIDHATQILNEAKAVDHSLEAMRGVPAGRVRVTAPIILGQTLMGPIAAQYIAKFPLCDLTLTLENRRVDLFEENYDIAIRVGDPGLGDLTKRTVGEVESALYQGVRKSDHTPLSIDDLEGLPIGLLRSDDLSESMLTLSASGQKDRKIPIRPRLVSLSPPILLEAALQSDLIVMLPRMNVRKELESGRLERICAPWVTHHAPVNILFKSRHLMRPAVRSFIDFVTEPLMTALAESGEDVISLGESHP</sequence>
<evidence type="ECO:0000313" key="6">
    <source>
        <dbReference type="EMBL" id="TQV82187.1"/>
    </source>
</evidence>
<dbReference type="InterPro" id="IPR058163">
    <property type="entry name" value="LysR-type_TF_proteobact-type"/>
</dbReference>
<organism evidence="6 7">
    <name type="scientific">Denitrobaculum tricleocarpae</name>
    <dbReference type="NCBI Taxonomy" id="2591009"/>
    <lineage>
        <taxon>Bacteria</taxon>
        <taxon>Pseudomonadati</taxon>
        <taxon>Pseudomonadota</taxon>
        <taxon>Alphaproteobacteria</taxon>
        <taxon>Rhodospirillales</taxon>
        <taxon>Rhodospirillaceae</taxon>
        <taxon>Denitrobaculum</taxon>
    </lineage>
</organism>
<dbReference type="Pfam" id="PF03466">
    <property type="entry name" value="LysR_substrate"/>
    <property type="match status" value="1"/>
</dbReference>
<reference evidence="6 7" key="1">
    <citation type="submission" date="2019-06" db="EMBL/GenBank/DDBJ databases">
        <title>Whole genome sequence for Rhodospirillaceae sp. R148.</title>
        <authorList>
            <person name="Wang G."/>
        </authorList>
    </citation>
    <scope>NUCLEOTIDE SEQUENCE [LARGE SCALE GENOMIC DNA]</scope>
    <source>
        <strain evidence="6 7">R148</strain>
    </source>
</reference>
<dbReference type="PROSITE" id="PS50931">
    <property type="entry name" value="HTH_LYSR"/>
    <property type="match status" value="1"/>
</dbReference>
<dbReference type="Proteomes" id="UP000315252">
    <property type="component" value="Unassembled WGS sequence"/>
</dbReference>